<gene>
    <name evidence="1" type="ORF">M0L20_25225</name>
</gene>
<reference evidence="1 2" key="1">
    <citation type="submission" date="2022-04" db="EMBL/GenBank/DDBJ databases">
        <title>Spirosoma sp. strain RP8 genome sequencing and assembly.</title>
        <authorList>
            <person name="Jung Y."/>
        </authorList>
    </citation>
    <scope>NUCLEOTIDE SEQUENCE [LARGE SCALE GENOMIC DNA]</scope>
    <source>
        <strain evidence="1 2">RP8</strain>
    </source>
</reference>
<keyword evidence="2" id="KW-1185">Reference proteome</keyword>
<protein>
    <submittedName>
        <fullName evidence="1">Uncharacterized protein</fullName>
    </submittedName>
</protein>
<organism evidence="1 2">
    <name type="scientific">Spirosoma liriopis</name>
    <dbReference type="NCBI Taxonomy" id="2937440"/>
    <lineage>
        <taxon>Bacteria</taxon>
        <taxon>Pseudomonadati</taxon>
        <taxon>Bacteroidota</taxon>
        <taxon>Cytophagia</taxon>
        <taxon>Cytophagales</taxon>
        <taxon>Cytophagaceae</taxon>
        <taxon>Spirosoma</taxon>
    </lineage>
</organism>
<sequence>MIIGLSMVIGLMEESEAQWIVDLLVSNVSLSESPAEQIPYAKALVQLIQATGDRHEVARILTIITNQAHQLGQAIDWLEAELLFETKARTSQSRQQLLLDEVEAEGGGNDYSLDLYTIRLHRFALTK</sequence>
<dbReference type="EMBL" id="JALPRF010000007">
    <property type="protein sequence ID" value="MCK8495198.1"/>
    <property type="molecule type" value="Genomic_DNA"/>
</dbReference>
<evidence type="ECO:0000313" key="2">
    <source>
        <dbReference type="Proteomes" id="UP001202180"/>
    </source>
</evidence>
<dbReference type="RefSeq" id="WP_248479912.1">
    <property type="nucleotide sequence ID" value="NZ_JALPRF010000007.1"/>
</dbReference>
<dbReference type="Proteomes" id="UP001202180">
    <property type="component" value="Unassembled WGS sequence"/>
</dbReference>
<name>A0ABT0HSN6_9BACT</name>
<accession>A0ABT0HSN6</accession>
<comment type="caution">
    <text evidence="1">The sequence shown here is derived from an EMBL/GenBank/DDBJ whole genome shotgun (WGS) entry which is preliminary data.</text>
</comment>
<proteinExistence type="predicted"/>
<evidence type="ECO:0000313" key="1">
    <source>
        <dbReference type="EMBL" id="MCK8495198.1"/>
    </source>
</evidence>